<dbReference type="PROSITE" id="PS00061">
    <property type="entry name" value="ADH_SHORT"/>
    <property type="match status" value="1"/>
</dbReference>
<protein>
    <submittedName>
        <fullName evidence="7">Inactive hydroxysteroid dehydrogenase-like protein 1 isoform X1</fullName>
    </submittedName>
</protein>
<evidence type="ECO:0000256" key="1">
    <source>
        <dbReference type="ARBA" id="ARBA00004173"/>
    </source>
</evidence>
<dbReference type="SUPFAM" id="SSF51735">
    <property type="entry name" value="NAD(P)-binding Rossmann-fold domains"/>
    <property type="match status" value="1"/>
</dbReference>
<comment type="similarity">
    <text evidence="5">Belongs to the short-chain dehydrogenases/reductases (SDR) family. 17-beta-HSD 3 subfamily.</text>
</comment>
<keyword evidence="3" id="KW-0560">Oxidoreductase</keyword>
<dbReference type="PRINTS" id="PR00081">
    <property type="entry name" value="GDHRDH"/>
</dbReference>
<name>A0ABM1VSH9_APLCA</name>
<keyword evidence="2" id="KW-0521">NADP</keyword>
<evidence type="ECO:0000313" key="7">
    <source>
        <dbReference type="RefSeq" id="XP_035825371.1"/>
    </source>
</evidence>
<accession>A0ABM1VSH9</accession>
<dbReference type="Proteomes" id="UP000694888">
    <property type="component" value="Unplaced"/>
</dbReference>
<dbReference type="InterPro" id="IPR036291">
    <property type="entry name" value="NAD(P)-bd_dom_sf"/>
</dbReference>
<dbReference type="PANTHER" id="PTHR44889">
    <property type="entry name" value="INACTIVE HYDROXYSTEROID DEHYDROGENASE-LIKE PROTEIN 1"/>
    <property type="match status" value="1"/>
</dbReference>
<organism evidence="6 7">
    <name type="scientific">Aplysia californica</name>
    <name type="common">California sea hare</name>
    <dbReference type="NCBI Taxonomy" id="6500"/>
    <lineage>
        <taxon>Eukaryota</taxon>
        <taxon>Metazoa</taxon>
        <taxon>Spiralia</taxon>
        <taxon>Lophotrochozoa</taxon>
        <taxon>Mollusca</taxon>
        <taxon>Gastropoda</taxon>
        <taxon>Heterobranchia</taxon>
        <taxon>Euthyneura</taxon>
        <taxon>Tectipleura</taxon>
        <taxon>Aplysiida</taxon>
        <taxon>Aplysioidea</taxon>
        <taxon>Aplysiidae</taxon>
        <taxon>Aplysia</taxon>
    </lineage>
</organism>
<sequence length="394" mass="44882">MLSNRWFGSFRTFSLQLTPSRILHFSDFIDVFAFLGAYYFVKKCLKTAALLTDTVNAHVLSRLRPYSNEWWMESFGPWAVLRLVHSSRITWQFRVSTSVQLWTLTNETTKSPVVTGSSEGIGQAYAYELARRGLNVVLISENERRLRSTQVLLEGRFAVKVEYIVVDFASADQTEVYNRIWEVLEDKDIGLLVNNVGVSYRCPDVLLSISREDLWRLIYVNIGAATMMTHMLLPGMVKQGRGGLVVVSAGSSTQITPQMTVYSATKRYLDYFIQGVAYEYRHSGLTFQCLMPFYVNTRMTGFSDTLTRSRGFFPSAKQYASNAILTLGRASLTTGYFYHTLQLWLAWMLPSGLWMWGSEKLNNALRREAQNRALRRVHKSASDETMVSVAMTPA</sequence>
<evidence type="ECO:0000256" key="3">
    <source>
        <dbReference type="ARBA" id="ARBA00023002"/>
    </source>
</evidence>
<dbReference type="PANTHER" id="PTHR44889:SF1">
    <property type="entry name" value="INACTIVE HYDROXYSTEROID DEHYDROGENASE-LIKE PROTEIN 1"/>
    <property type="match status" value="1"/>
</dbReference>
<dbReference type="CDD" id="cd05356">
    <property type="entry name" value="17beta-HSD1_like_SDR_c"/>
    <property type="match status" value="1"/>
</dbReference>
<gene>
    <name evidence="7" type="primary">LOC101853549</name>
</gene>
<evidence type="ECO:0000256" key="2">
    <source>
        <dbReference type="ARBA" id="ARBA00022857"/>
    </source>
</evidence>
<dbReference type="GeneID" id="101853549"/>
<keyword evidence="4" id="KW-0496">Mitochondrion</keyword>
<dbReference type="InterPro" id="IPR020904">
    <property type="entry name" value="Sc_DH/Rdtase_CS"/>
</dbReference>
<evidence type="ECO:0000256" key="5">
    <source>
        <dbReference type="ARBA" id="ARBA00038261"/>
    </source>
</evidence>
<dbReference type="InterPro" id="IPR052149">
    <property type="entry name" value="17-beta-HSD3-like"/>
</dbReference>
<dbReference type="RefSeq" id="XP_035825371.1">
    <property type="nucleotide sequence ID" value="XM_035969478.1"/>
</dbReference>
<proteinExistence type="inferred from homology"/>
<dbReference type="Gene3D" id="3.40.50.720">
    <property type="entry name" value="NAD(P)-binding Rossmann-like Domain"/>
    <property type="match status" value="1"/>
</dbReference>
<evidence type="ECO:0000313" key="6">
    <source>
        <dbReference type="Proteomes" id="UP000694888"/>
    </source>
</evidence>
<dbReference type="Pfam" id="PF00106">
    <property type="entry name" value="adh_short"/>
    <property type="match status" value="1"/>
</dbReference>
<evidence type="ECO:0000256" key="4">
    <source>
        <dbReference type="ARBA" id="ARBA00023128"/>
    </source>
</evidence>
<comment type="subcellular location">
    <subcellularLocation>
        <location evidence="1">Mitochondrion</location>
    </subcellularLocation>
</comment>
<keyword evidence="6" id="KW-1185">Reference proteome</keyword>
<dbReference type="InterPro" id="IPR002347">
    <property type="entry name" value="SDR_fam"/>
</dbReference>
<reference evidence="7" key="1">
    <citation type="submission" date="2025-08" db="UniProtKB">
        <authorList>
            <consortium name="RefSeq"/>
        </authorList>
    </citation>
    <scope>IDENTIFICATION</scope>
</reference>